<evidence type="ECO:0000313" key="2">
    <source>
        <dbReference type="Proteomes" id="UP001186974"/>
    </source>
</evidence>
<comment type="caution">
    <text evidence="1">The sequence shown here is derived from an EMBL/GenBank/DDBJ whole genome shotgun (WGS) entry which is preliminary data.</text>
</comment>
<organism evidence="1 2">
    <name type="scientific">Coniosporium uncinatum</name>
    <dbReference type="NCBI Taxonomy" id="93489"/>
    <lineage>
        <taxon>Eukaryota</taxon>
        <taxon>Fungi</taxon>
        <taxon>Dikarya</taxon>
        <taxon>Ascomycota</taxon>
        <taxon>Pezizomycotina</taxon>
        <taxon>Dothideomycetes</taxon>
        <taxon>Dothideomycetes incertae sedis</taxon>
        <taxon>Coniosporium</taxon>
    </lineage>
</organism>
<dbReference type="Proteomes" id="UP001186974">
    <property type="component" value="Unassembled WGS sequence"/>
</dbReference>
<evidence type="ECO:0000313" key="1">
    <source>
        <dbReference type="EMBL" id="KAK3076496.1"/>
    </source>
</evidence>
<gene>
    <name evidence="1" type="ORF">LTS18_012854</name>
</gene>
<sequence>TNLKEQIRELQQEQRENSDKYDTLSEDFNAFREQIRAINAERTEIEEEKATKQRVWSEFQALPGKIETHEMKKQTLEEQGAQVKQRLQQVMDRKNALVLEKANLAIKYAADLAVLRDLHTDLLEAEIWTIEAQSEVDTLVAKNQAVADMLAQRRREVKEYEAVAKRKTDVAKDVLRECQRIIDDRSPEETAIQDELSEDTTMDWVNLEIEKVLAQISLMPGHDQRAIQQFESRAEQIAKLVERVGGLETALRKLEERIGEVRGMWEPGLDRLVGEISDAFSHNFEKIGCAGEIGIHKDDDFDQWAIHIRVKFRENEPLSLLTSHRQSGGERAVSTIFYLMALQSLSRAPFRVVDEINQGMDPRNERVVHERMVDIACEENTSQYFLITPKLLPALKYARRMRVHVICSGEYVPASGKQE</sequence>
<keyword evidence="2" id="KW-1185">Reference proteome</keyword>
<name>A0ACC3DJ39_9PEZI</name>
<dbReference type="EMBL" id="JAWDJW010003903">
    <property type="protein sequence ID" value="KAK3076496.1"/>
    <property type="molecule type" value="Genomic_DNA"/>
</dbReference>
<proteinExistence type="predicted"/>
<feature type="non-terminal residue" evidence="1">
    <location>
        <position position="419"/>
    </location>
</feature>
<accession>A0ACC3DJ39</accession>
<feature type="non-terminal residue" evidence="1">
    <location>
        <position position="1"/>
    </location>
</feature>
<protein>
    <submittedName>
        <fullName evidence="1">Uncharacterized protein</fullName>
    </submittedName>
</protein>
<reference evidence="1" key="1">
    <citation type="submission" date="2024-09" db="EMBL/GenBank/DDBJ databases">
        <title>Black Yeasts Isolated from many extreme environments.</title>
        <authorList>
            <person name="Coleine C."/>
            <person name="Stajich J.E."/>
            <person name="Selbmann L."/>
        </authorList>
    </citation>
    <scope>NUCLEOTIDE SEQUENCE</scope>
    <source>
        <strain evidence="1">CCFEE 5737</strain>
    </source>
</reference>